<protein>
    <submittedName>
        <fullName evidence="2">Pyridoxamine 5'-phosphate oxidase family protein</fullName>
    </submittedName>
</protein>
<dbReference type="Gene3D" id="2.30.110.10">
    <property type="entry name" value="Electron Transport, Fmn-binding Protein, Chain A"/>
    <property type="match status" value="1"/>
</dbReference>
<dbReference type="EMBL" id="CP046522">
    <property type="protein sequence ID" value="QGU95797.1"/>
    <property type="molecule type" value="Genomic_DNA"/>
</dbReference>
<name>A0A6I6F5N2_9CLOT</name>
<organism evidence="2 3">
    <name type="scientific">Clostridium bovifaecis</name>
    <dbReference type="NCBI Taxonomy" id="2184719"/>
    <lineage>
        <taxon>Bacteria</taxon>
        <taxon>Bacillati</taxon>
        <taxon>Bacillota</taxon>
        <taxon>Clostridia</taxon>
        <taxon>Eubacteriales</taxon>
        <taxon>Clostridiaceae</taxon>
        <taxon>Clostridium</taxon>
    </lineage>
</organism>
<sequence length="165" mass="18989">MDKKMSVEELRDNIIDFLWENKSGSLATCMNNVPRSSPVKYFLGKDMEIFILSAGGDKFKAIEQNPNVCLLVNTEYVDYRRIKGVQIFGKAKTCLQDKSIFEEAKVYNTDYELMEREGHNLHAIKITPEEIVYLDSLEDGDRTKQILKEEEVSVKSDDFAMAMFP</sequence>
<dbReference type="Proteomes" id="UP000422764">
    <property type="component" value="Chromosome"/>
</dbReference>
<dbReference type="Pfam" id="PF01243">
    <property type="entry name" value="PNPOx_N"/>
    <property type="match status" value="1"/>
</dbReference>
<evidence type="ECO:0000313" key="2">
    <source>
        <dbReference type="EMBL" id="QGU95797.1"/>
    </source>
</evidence>
<reference evidence="2 3" key="1">
    <citation type="submission" date="2019-12" db="EMBL/GenBank/DDBJ databases">
        <title>Genome sequenceing of Clostridium bovifaecis.</title>
        <authorList>
            <person name="Yao Y."/>
        </authorList>
    </citation>
    <scope>NUCLEOTIDE SEQUENCE [LARGE SCALE GENOMIC DNA]</scope>
    <source>
        <strain evidence="2 3">BXX</strain>
    </source>
</reference>
<dbReference type="InterPro" id="IPR012349">
    <property type="entry name" value="Split_barrel_FMN-bd"/>
</dbReference>
<dbReference type="SUPFAM" id="SSF50475">
    <property type="entry name" value="FMN-binding split barrel"/>
    <property type="match status" value="1"/>
</dbReference>
<dbReference type="InterPro" id="IPR011576">
    <property type="entry name" value="Pyridox_Oxase_N"/>
</dbReference>
<accession>A0A6I6F5N2</accession>
<keyword evidence="3" id="KW-1185">Reference proteome</keyword>
<evidence type="ECO:0000313" key="3">
    <source>
        <dbReference type="Proteomes" id="UP000422764"/>
    </source>
</evidence>
<feature type="domain" description="Pyridoxamine 5'-phosphate oxidase N-terminal" evidence="1">
    <location>
        <begin position="12"/>
        <end position="133"/>
    </location>
</feature>
<evidence type="ECO:0000259" key="1">
    <source>
        <dbReference type="Pfam" id="PF01243"/>
    </source>
</evidence>
<proteinExistence type="predicted"/>
<dbReference type="AlphaFoldDB" id="A0A6I6F5N2"/>
<gene>
    <name evidence="2" type="ORF">GOM49_12455</name>
</gene>